<name>A0A653KRN0_AERVE</name>
<evidence type="ECO:0000313" key="1">
    <source>
        <dbReference type="EMBL" id="VXA81850.1"/>
    </source>
</evidence>
<reference evidence="1 2" key="1">
    <citation type="submission" date="2019-10" db="EMBL/GenBank/DDBJ databases">
        <authorList>
            <person name="Karimi E."/>
        </authorList>
    </citation>
    <scope>NUCLEOTIDE SEQUENCE [LARGE SCALE GENOMIC DNA]</scope>
    <source>
        <strain evidence="1">Aeromonas sp. 8C</strain>
    </source>
</reference>
<dbReference type="AlphaFoldDB" id="A0A653KRN0"/>
<gene>
    <name evidence="1" type="ORF">AERO8C_120347</name>
</gene>
<accession>A0A653KRN0</accession>
<protein>
    <submittedName>
        <fullName evidence="1">VIT1/CCC1 family predicted Fe2+/Mn2+ transporter</fullName>
    </submittedName>
</protein>
<dbReference type="EMBL" id="CABWLC010000004">
    <property type="protein sequence ID" value="VXA81850.1"/>
    <property type="molecule type" value="Genomic_DNA"/>
</dbReference>
<organism evidence="1 2">
    <name type="scientific">Aeromonas veronii</name>
    <dbReference type="NCBI Taxonomy" id="654"/>
    <lineage>
        <taxon>Bacteria</taxon>
        <taxon>Pseudomonadati</taxon>
        <taxon>Pseudomonadota</taxon>
        <taxon>Gammaproteobacteria</taxon>
        <taxon>Aeromonadales</taxon>
        <taxon>Aeromonadaceae</taxon>
        <taxon>Aeromonas</taxon>
    </lineage>
</organism>
<sequence>MDGLLHQTVGFAAIPLIALGGEQQLAGGALGMGGGESVVQPGADPQQPFARAEAAGVEVDLAAHGHPVVFMCERSCFFVGF</sequence>
<evidence type="ECO:0000313" key="2">
    <source>
        <dbReference type="Proteomes" id="UP000439123"/>
    </source>
</evidence>
<proteinExistence type="predicted"/>
<dbReference type="Proteomes" id="UP000439123">
    <property type="component" value="Unassembled WGS sequence"/>
</dbReference>